<feature type="region of interest" description="Disordered" evidence="1">
    <location>
        <begin position="542"/>
        <end position="563"/>
    </location>
</feature>
<feature type="region of interest" description="Disordered" evidence="1">
    <location>
        <begin position="838"/>
        <end position="859"/>
    </location>
</feature>
<feature type="compositionally biased region" description="Basic and acidic residues" evidence="1">
    <location>
        <begin position="917"/>
        <end position="930"/>
    </location>
</feature>
<name>A0ABN9U942_9DINO</name>
<accession>A0ABN9U942</accession>
<feature type="compositionally biased region" description="Low complexity" evidence="1">
    <location>
        <begin position="472"/>
        <end position="481"/>
    </location>
</feature>
<feature type="compositionally biased region" description="Acidic residues" evidence="1">
    <location>
        <begin position="287"/>
        <end position="297"/>
    </location>
</feature>
<reference evidence="2" key="1">
    <citation type="submission" date="2023-10" db="EMBL/GenBank/DDBJ databases">
        <authorList>
            <person name="Chen Y."/>
            <person name="Shah S."/>
            <person name="Dougan E. K."/>
            <person name="Thang M."/>
            <person name="Chan C."/>
        </authorList>
    </citation>
    <scope>NUCLEOTIDE SEQUENCE [LARGE SCALE GENOMIC DNA]</scope>
</reference>
<evidence type="ECO:0000256" key="1">
    <source>
        <dbReference type="SAM" id="MobiDB-lite"/>
    </source>
</evidence>
<feature type="region of interest" description="Disordered" evidence="1">
    <location>
        <begin position="271"/>
        <end position="322"/>
    </location>
</feature>
<evidence type="ECO:0000313" key="2">
    <source>
        <dbReference type="EMBL" id="CAK0855794.1"/>
    </source>
</evidence>
<feature type="region of interest" description="Disordered" evidence="1">
    <location>
        <begin position="449"/>
        <end position="481"/>
    </location>
</feature>
<comment type="caution">
    <text evidence="2">The sequence shown here is derived from an EMBL/GenBank/DDBJ whole genome shotgun (WGS) entry which is preliminary data.</text>
</comment>
<feature type="region of interest" description="Disordered" evidence="1">
    <location>
        <begin position="495"/>
        <end position="527"/>
    </location>
</feature>
<feature type="compositionally biased region" description="Low complexity" evidence="1">
    <location>
        <begin position="141"/>
        <end position="153"/>
    </location>
</feature>
<sequence length="1038" mass="105956">MVALPQEPSAAAGDIAKVLREPLEHDVTAEALVREAPSRRSPVTRRLQAGQVVRGYPAGGWLLLADGEVTGQSPGWARIGLRGGGVALQLLAARWAGIRVERSFFEALELSWPGIPGDFVAYSVQWRPRDTAAGGGPTPRASSPGGRAADAGSSSGGEGLLGASGGVGGTTECTSPGALLHGLPAGSPLRVRVVASVSGPEVDFAELLVPGPWVEMETSALSEELPDRDMLGARRGGCGRTGCVGFVAAASFYEASAEQCRRCGASHEEHLALQQSPQPDAAPEASVPEDADPEGDKDEVGGSSVADQDAPLEPSAQGGDLLDFASEAPSAAGDLPDAGAGVARAVTIPETGVECLHAAGGPIEWWEGSGEGAEGMGGVRDAAALETDEACRPVDGESAAWWEGFDEEAVGEVAPELLPPPKGSPEMPEGSVEEYIALEGDTAAWWEGSDEGAGGEAGPELLRQEGQTDPSGMAGAALCGAGAFTGPLEDLEQWAEKEGEEEDTSAHARQEGPWDEAHGAGDAGDSPKAVQVEGLEVEATKALAKSPTEGAADALDEATPCRGGGTELQELSLEQVALLRPRARLDGPWFLLPSVGTWRGARAPQARAGAAAAMWPPGWATAAEAVAVPSAASGGETAAAASVLEPPTAAKLGRCAAAADNAQRVLGHPVEYVVAKAGGAVAREEPHKAARERAVLEAGSLVAGFPGGGWLRIARAQPPSVAGCWVFVGSQLAAVALQPRVAARFSEALEVQWPGLRHDLVGYSVEWRPVGQPPAEVALPSSRARVSLKPLAIASGIPAALGRVQVRVGARVCAPPAASAAASDVQLLGAWSEEEALAQGAPGGLPGSPDGPHLDPFSTPRGACAAASCPGYVPIRLGAGSPQRGALRVEDAARCWRCGHSCREHALVGGGSGRAAAKAEPKGADSKEAASARPEPGGAGEEQSRAVVPAAPLGLRRYEVVHRAVHVRDQPSRHGKSVGVVREGQLIAGVPSNGWLRLDEDSRAAALLHGSRQPAWCLIDGSELGLGCQPGTSPYPNV</sequence>
<feature type="compositionally biased region" description="Basic and acidic residues" evidence="1">
    <location>
        <begin position="504"/>
        <end position="519"/>
    </location>
</feature>
<proteinExistence type="predicted"/>
<gene>
    <name evidence="2" type="ORF">PCOR1329_LOCUS46336</name>
</gene>
<feature type="compositionally biased region" description="Gly residues" evidence="1">
    <location>
        <begin position="154"/>
        <end position="167"/>
    </location>
</feature>
<feature type="region of interest" description="Disordered" evidence="1">
    <location>
        <begin position="909"/>
        <end position="946"/>
    </location>
</feature>
<dbReference type="Proteomes" id="UP001189429">
    <property type="component" value="Unassembled WGS sequence"/>
</dbReference>
<evidence type="ECO:0000313" key="3">
    <source>
        <dbReference type="Proteomes" id="UP001189429"/>
    </source>
</evidence>
<organism evidence="2 3">
    <name type="scientific">Prorocentrum cordatum</name>
    <dbReference type="NCBI Taxonomy" id="2364126"/>
    <lineage>
        <taxon>Eukaryota</taxon>
        <taxon>Sar</taxon>
        <taxon>Alveolata</taxon>
        <taxon>Dinophyceae</taxon>
        <taxon>Prorocentrales</taxon>
        <taxon>Prorocentraceae</taxon>
        <taxon>Prorocentrum</taxon>
    </lineage>
</organism>
<keyword evidence="3" id="KW-1185">Reference proteome</keyword>
<protein>
    <submittedName>
        <fullName evidence="2">Uncharacterized protein</fullName>
    </submittedName>
</protein>
<dbReference type="EMBL" id="CAUYUJ010015574">
    <property type="protein sequence ID" value="CAK0855794.1"/>
    <property type="molecule type" value="Genomic_DNA"/>
</dbReference>
<feature type="region of interest" description="Disordered" evidence="1">
    <location>
        <begin position="130"/>
        <end position="167"/>
    </location>
</feature>